<accession>A0ABW0L8K6</accession>
<dbReference type="PROSITE" id="PS51007">
    <property type="entry name" value="CYTC"/>
    <property type="match status" value="1"/>
</dbReference>
<dbReference type="Gene3D" id="1.10.760.10">
    <property type="entry name" value="Cytochrome c-like domain"/>
    <property type="match status" value="1"/>
</dbReference>
<dbReference type="InterPro" id="IPR036909">
    <property type="entry name" value="Cyt_c-like_dom_sf"/>
</dbReference>
<keyword evidence="2 4" id="KW-0479">Metal-binding</keyword>
<evidence type="ECO:0000256" key="4">
    <source>
        <dbReference type="PROSITE-ProRule" id="PRU00433"/>
    </source>
</evidence>
<dbReference type="RefSeq" id="WP_379784562.1">
    <property type="nucleotide sequence ID" value="NZ_JBHSMU010000015.1"/>
</dbReference>
<protein>
    <submittedName>
        <fullName evidence="7">C-type cytochrome</fullName>
    </submittedName>
</protein>
<evidence type="ECO:0000313" key="8">
    <source>
        <dbReference type="Proteomes" id="UP001596050"/>
    </source>
</evidence>
<keyword evidence="1 4" id="KW-0349">Heme</keyword>
<dbReference type="Proteomes" id="UP001596050">
    <property type="component" value="Unassembled WGS sequence"/>
</dbReference>
<name>A0ABW0L8K6_9BURK</name>
<feature type="region of interest" description="Disordered" evidence="5">
    <location>
        <begin position="179"/>
        <end position="199"/>
    </location>
</feature>
<comment type="caution">
    <text evidence="7">The sequence shown here is derived from an EMBL/GenBank/DDBJ whole genome shotgun (WGS) entry which is preliminary data.</text>
</comment>
<reference evidence="8" key="1">
    <citation type="journal article" date="2019" name="Int. J. Syst. Evol. Microbiol.">
        <title>The Global Catalogue of Microorganisms (GCM) 10K type strain sequencing project: providing services to taxonomists for standard genome sequencing and annotation.</title>
        <authorList>
            <consortium name="The Broad Institute Genomics Platform"/>
            <consortium name="The Broad Institute Genome Sequencing Center for Infectious Disease"/>
            <person name="Wu L."/>
            <person name="Ma J."/>
        </authorList>
    </citation>
    <scope>NUCLEOTIDE SEQUENCE [LARGE SCALE GENOMIC DNA]</scope>
    <source>
        <strain evidence="8">KACC 12649</strain>
    </source>
</reference>
<evidence type="ECO:0000256" key="1">
    <source>
        <dbReference type="ARBA" id="ARBA00022617"/>
    </source>
</evidence>
<dbReference type="InterPro" id="IPR009056">
    <property type="entry name" value="Cyt_c-like_dom"/>
</dbReference>
<dbReference type="Pfam" id="PF13442">
    <property type="entry name" value="Cytochrome_CBB3"/>
    <property type="match status" value="1"/>
</dbReference>
<proteinExistence type="predicted"/>
<evidence type="ECO:0000256" key="3">
    <source>
        <dbReference type="ARBA" id="ARBA00023004"/>
    </source>
</evidence>
<dbReference type="EMBL" id="JBHSMU010000015">
    <property type="protein sequence ID" value="MFC5461121.1"/>
    <property type="molecule type" value="Genomic_DNA"/>
</dbReference>
<evidence type="ECO:0000313" key="7">
    <source>
        <dbReference type="EMBL" id="MFC5461121.1"/>
    </source>
</evidence>
<dbReference type="SUPFAM" id="SSF46626">
    <property type="entry name" value="Cytochrome c"/>
    <property type="match status" value="1"/>
</dbReference>
<keyword evidence="3 4" id="KW-0408">Iron</keyword>
<feature type="domain" description="Cytochrome c" evidence="6">
    <location>
        <begin position="77"/>
        <end position="163"/>
    </location>
</feature>
<evidence type="ECO:0000259" key="6">
    <source>
        <dbReference type="PROSITE" id="PS51007"/>
    </source>
</evidence>
<evidence type="ECO:0000256" key="5">
    <source>
        <dbReference type="SAM" id="MobiDB-lite"/>
    </source>
</evidence>
<gene>
    <name evidence="7" type="ORF">ACFPN5_15020</name>
</gene>
<sequence length="199" mass="21116">MPSNRTRLILKTAATTLVLAGVASAVAGAVVWRAGWYDISATGQHIQPVYTFLEEAMRYSVRHHAREVAVPPLGAQQQVARGALLYSANCAQCHGAPGFAQSKIGQSMQPLPGPLIDASARWQPRELYWITREGIKMSGMPAWEFHLSESDLWAVVAFMGALPTMSARDYAAVTAAVGASAGRPPGAPPPAPSSGQVPQ</sequence>
<keyword evidence="8" id="KW-1185">Reference proteome</keyword>
<organism evidence="7 8">
    <name type="scientific">Massilia niabensis</name>
    <dbReference type="NCBI Taxonomy" id="544910"/>
    <lineage>
        <taxon>Bacteria</taxon>
        <taxon>Pseudomonadati</taxon>
        <taxon>Pseudomonadota</taxon>
        <taxon>Betaproteobacteria</taxon>
        <taxon>Burkholderiales</taxon>
        <taxon>Oxalobacteraceae</taxon>
        <taxon>Telluria group</taxon>
        <taxon>Massilia</taxon>
    </lineage>
</organism>
<evidence type="ECO:0000256" key="2">
    <source>
        <dbReference type="ARBA" id="ARBA00022723"/>
    </source>
</evidence>